<evidence type="ECO:0000256" key="2">
    <source>
        <dbReference type="ARBA" id="ARBA00022737"/>
    </source>
</evidence>
<dbReference type="EMBL" id="JACHXL010000001">
    <property type="protein sequence ID" value="MBB3106101.1"/>
    <property type="molecule type" value="Genomic_DNA"/>
</dbReference>
<name>A0A839T9J6_9GAMM</name>
<comment type="caution">
    <text evidence="4">The sequence shown here is derived from an EMBL/GenBank/DDBJ whole genome shotgun (WGS) entry which is preliminary data.</text>
</comment>
<dbReference type="PANTHER" id="PTHR45752:SF195">
    <property type="entry name" value="LEUCINE-RICH REPEAT (LRR) FAMILY PROTEIN-RELATED"/>
    <property type="match status" value="1"/>
</dbReference>
<evidence type="ECO:0000313" key="5">
    <source>
        <dbReference type="Proteomes" id="UP000588111"/>
    </source>
</evidence>
<dbReference type="RefSeq" id="WP_183618523.1">
    <property type="nucleotide sequence ID" value="NZ_CAJHAH010000002.1"/>
</dbReference>
<dbReference type="PANTHER" id="PTHR45752">
    <property type="entry name" value="LEUCINE-RICH REPEAT-CONTAINING"/>
    <property type="match status" value="1"/>
</dbReference>
<dbReference type="InterPro" id="IPR055414">
    <property type="entry name" value="LRR_R13L4/SHOC2-like"/>
</dbReference>
<dbReference type="AlphaFoldDB" id="A0A839T9J6"/>
<dbReference type="SMART" id="SM00369">
    <property type="entry name" value="LRR_TYP"/>
    <property type="match status" value="4"/>
</dbReference>
<dbReference type="Gene3D" id="3.80.10.10">
    <property type="entry name" value="Ribonuclease Inhibitor"/>
    <property type="match status" value="1"/>
</dbReference>
<dbReference type="SMART" id="SM00364">
    <property type="entry name" value="LRR_BAC"/>
    <property type="match status" value="3"/>
</dbReference>
<protein>
    <submittedName>
        <fullName evidence="4">Leucine-rich repeat (LRR) protein</fullName>
    </submittedName>
</protein>
<dbReference type="Pfam" id="PF23598">
    <property type="entry name" value="LRR_14"/>
    <property type="match status" value="1"/>
</dbReference>
<organism evidence="4 5">
    <name type="scientific">Psychrobacter luti</name>
    <dbReference type="NCBI Taxonomy" id="198481"/>
    <lineage>
        <taxon>Bacteria</taxon>
        <taxon>Pseudomonadati</taxon>
        <taxon>Pseudomonadota</taxon>
        <taxon>Gammaproteobacteria</taxon>
        <taxon>Moraxellales</taxon>
        <taxon>Moraxellaceae</taxon>
        <taxon>Psychrobacter</taxon>
    </lineage>
</organism>
<dbReference type="PROSITE" id="PS51450">
    <property type="entry name" value="LRR"/>
    <property type="match status" value="1"/>
</dbReference>
<gene>
    <name evidence="4" type="ORF">FHS24_000592</name>
</gene>
<keyword evidence="5" id="KW-1185">Reference proteome</keyword>
<dbReference type="SUPFAM" id="SSF52047">
    <property type="entry name" value="RNI-like"/>
    <property type="match status" value="1"/>
</dbReference>
<dbReference type="InterPro" id="IPR032675">
    <property type="entry name" value="LRR_dom_sf"/>
</dbReference>
<dbReference type="InterPro" id="IPR001611">
    <property type="entry name" value="Leu-rich_rpt"/>
</dbReference>
<evidence type="ECO:0000259" key="3">
    <source>
        <dbReference type="Pfam" id="PF23598"/>
    </source>
</evidence>
<dbReference type="Proteomes" id="UP000588111">
    <property type="component" value="Unassembled WGS sequence"/>
</dbReference>
<reference evidence="4 5" key="1">
    <citation type="submission" date="2020-08" db="EMBL/GenBank/DDBJ databases">
        <title>Genomic Encyclopedia of Type Strains, Phase III (KMG-III): the genomes of soil and plant-associated and newly described type strains.</title>
        <authorList>
            <person name="Whitman W."/>
        </authorList>
    </citation>
    <scope>NUCLEOTIDE SEQUENCE [LARGE SCALE GENOMIC DNA]</scope>
    <source>
        <strain evidence="4 5">CECT 5885</strain>
    </source>
</reference>
<dbReference type="InterPro" id="IPR050715">
    <property type="entry name" value="LRR-SigEffector_domain"/>
</dbReference>
<sequence>MTVYSDETNKDDHTTRNQDTGVEDWMLEIWDWIDNHNMHCGPDSIVPRDPGALRQLERLDLGYGKLTSYSYIDNKSVLQSESESTKPLPGAIGNLKNLKYLRLIGFKELPEEIAQLDSLETLVFMKCAFTEFPKVLCKLKNLKSLNIFSKSLERFPDELGNLSSLTSFDMRGTQVQELPDSIGNLSKLTSIQLCANRDLKALPESIGNLTNLDKLDIRASDFTTLPSSIGNLHQLKSLGLYHNDLQSLPDSIASLKTLEQLDVSENRLSDVSETVNQFLGRVSGKVTW</sequence>
<evidence type="ECO:0000313" key="4">
    <source>
        <dbReference type="EMBL" id="MBB3106101.1"/>
    </source>
</evidence>
<accession>A0A839T9J6</accession>
<keyword evidence="1" id="KW-0433">Leucine-rich repeat</keyword>
<dbReference type="InterPro" id="IPR003591">
    <property type="entry name" value="Leu-rich_rpt_typical-subtyp"/>
</dbReference>
<feature type="domain" description="Disease resistance R13L4/SHOC-2-like LRR" evidence="3">
    <location>
        <begin position="135"/>
        <end position="219"/>
    </location>
</feature>
<keyword evidence="2" id="KW-0677">Repeat</keyword>
<proteinExistence type="predicted"/>
<evidence type="ECO:0000256" key="1">
    <source>
        <dbReference type="ARBA" id="ARBA00022614"/>
    </source>
</evidence>